<dbReference type="SMART" id="SM00387">
    <property type="entry name" value="HATPase_c"/>
    <property type="match status" value="1"/>
</dbReference>
<dbReference type="InterPro" id="IPR050428">
    <property type="entry name" value="TCS_sensor_his_kinase"/>
</dbReference>
<dbReference type="InterPro" id="IPR004358">
    <property type="entry name" value="Sig_transdc_His_kin-like_C"/>
</dbReference>
<dbReference type="Gene3D" id="1.10.287.130">
    <property type="match status" value="1"/>
</dbReference>
<dbReference type="PANTHER" id="PTHR45436">
    <property type="entry name" value="SENSOR HISTIDINE KINASE YKOH"/>
    <property type="match status" value="1"/>
</dbReference>
<evidence type="ECO:0000256" key="9">
    <source>
        <dbReference type="ARBA" id="ARBA00023136"/>
    </source>
</evidence>
<dbReference type="InterPro" id="IPR036890">
    <property type="entry name" value="HATPase_C_sf"/>
</dbReference>
<evidence type="ECO:0000313" key="13">
    <source>
        <dbReference type="Proteomes" id="UP000245086"/>
    </source>
</evidence>
<evidence type="ECO:0000256" key="3">
    <source>
        <dbReference type="ARBA" id="ARBA00012438"/>
    </source>
</evidence>
<evidence type="ECO:0000256" key="5">
    <source>
        <dbReference type="ARBA" id="ARBA00022679"/>
    </source>
</evidence>
<evidence type="ECO:0000313" key="12">
    <source>
        <dbReference type="EMBL" id="GBF59320.1"/>
    </source>
</evidence>
<dbReference type="SUPFAM" id="SSF55874">
    <property type="entry name" value="ATPase domain of HSP90 chaperone/DNA topoisomerase II/histidine kinase"/>
    <property type="match status" value="1"/>
</dbReference>
<keyword evidence="4" id="KW-0597">Phosphoprotein</keyword>
<dbReference type="PANTHER" id="PTHR45436:SF5">
    <property type="entry name" value="SENSOR HISTIDINE KINASE TRCS"/>
    <property type="match status" value="1"/>
</dbReference>
<evidence type="ECO:0000256" key="1">
    <source>
        <dbReference type="ARBA" id="ARBA00000085"/>
    </source>
</evidence>
<comment type="catalytic activity">
    <reaction evidence="1">
        <text>ATP + protein L-histidine = ADP + protein N-phospho-L-histidine.</text>
        <dbReference type="EC" id="2.7.13.3"/>
    </reaction>
</comment>
<keyword evidence="6 10" id="KW-0812">Transmembrane</keyword>
<evidence type="ECO:0000256" key="6">
    <source>
        <dbReference type="ARBA" id="ARBA00022692"/>
    </source>
</evidence>
<keyword evidence="5 12" id="KW-0808">Transferase</keyword>
<comment type="caution">
    <text evidence="12">The sequence shown here is derived from an EMBL/GenBank/DDBJ whole genome shotgun (WGS) entry which is preliminary data.</text>
</comment>
<protein>
    <recommendedName>
        <fullName evidence="3">histidine kinase</fullName>
        <ecNumber evidence="3">2.7.13.3</ecNumber>
    </recommendedName>
</protein>
<comment type="subcellular location">
    <subcellularLocation>
        <location evidence="2">Membrane</location>
    </subcellularLocation>
</comment>
<dbReference type="AlphaFoldDB" id="A0A2P2EE31"/>
<evidence type="ECO:0000256" key="10">
    <source>
        <dbReference type="SAM" id="Phobius"/>
    </source>
</evidence>
<name>A0A2P2EE31_9PROT</name>
<feature type="domain" description="Histidine kinase" evidence="11">
    <location>
        <begin position="246"/>
        <end position="441"/>
    </location>
</feature>
<gene>
    <name evidence="12" type="primary">phoQ_3</name>
    <name evidence="12" type="ORF">PbB2_03015</name>
</gene>
<dbReference type="PRINTS" id="PR00344">
    <property type="entry name" value="BCTRLSENSOR"/>
</dbReference>
<dbReference type="OrthoDB" id="9809567at2"/>
<evidence type="ECO:0000259" key="11">
    <source>
        <dbReference type="PROSITE" id="PS50109"/>
    </source>
</evidence>
<dbReference type="EC" id="2.7.13.3" evidence="3"/>
<dbReference type="PROSITE" id="PS50109">
    <property type="entry name" value="HIS_KIN"/>
    <property type="match status" value="1"/>
</dbReference>
<keyword evidence="9 10" id="KW-0472">Membrane</keyword>
<dbReference type="InterPro" id="IPR003594">
    <property type="entry name" value="HATPase_dom"/>
</dbReference>
<dbReference type="Pfam" id="PF02518">
    <property type="entry name" value="HATPase_c"/>
    <property type="match status" value="1"/>
</dbReference>
<sequence length="441" mass="47328">MIKTRSLTRRLFLLAALWNGVALGLSWVGLSLLFERHTERQVRSELIRQGEALVSVTSLAADGMPQVAQTLTDPRFTRPASGLYYYVASPKGHIASRSLWDGIWIPATSAQSQTWQDSTTAGPFEARMIRVSRIVRPDANGPAVLVEIGLDHRVITAARADFAREMALFLGVLWSVLTLASVVQVTQGLKPLAALRARLGALEASAQARLDDQQYPTEVGPLIGAINALADARAADMARARDRARDLAHALKTPLTALKMQVSGLSETGPKAELQDSLNILSVAVQAELARAQPFDDRPVSCAAHSILARLVRVISQTPAGSRLRFEIDLDDSIFLPLGEDAAFEVFGALLDNASRHAHSLIRITAQQASTGLCLRVEDDGPGLGEEDRGRALSRGVRLDEASGTQGLGLAISADLIRASGGTMRLTESGLGGLGVELMWQ</sequence>
<evidence type="ECO:0000256" key="8">
    <source>
        <dbReference type="ARBA" id="ARBA00022989"/>
    </source>
</evidence>
<evidence type="ECO:0000256" key="4">
    <source>
        <dbReference type="ARBA" id="ARBA00022553"/>
    </source>
</evidence>
<dbReference type="Gene3D" id="3.30.565.10">
    <property type="entry name" value="Histidine kinase-like ATPase, C-terminal domain"/>
    <property type="match status" value="1"/>
</dbReference>
<organism evidence="12 13">
    <name type="scientific">Candidatus Phycosocius bacilliformis</name>
    <dbReference type="NCBI Taxonomy" id="1445552"/>
    <lineage>
        <taxon>Bacteria</taxon>
        <taxon>Pseudomonadati</taxon>
        <taxon>Pseudomonadota</taxon>
        <taxon>Alphaproteobacteria</taxon>
        <taxon>Caulobacterales</taxon>
        <taxon>Caulobacterales incertae sedis</taxon>
        <taxon>Candidatus Phycosocius</taxon>
    </lineage>
</organism>
<feature type="transmembrane region" description="Helical" evidence="10">
    <location>
        <begin position="12"/>
        <end position="34"/>
    </location>
</feature>
<keyword evidence="7 12" id="KW-0418">Kinase</keyword>
<evidence type="ECO:0000256" key="7">
    <source>
        <dbReference type="ARBA" id="ARBA00022777"/>
    </source>
</evidence>
<dbReference type="SUPFAM" id="SSF47384">
    <property type="entry name" value="Homodimeric domain of signal transducing histidine kinase"/>
    <property type="match status" value="1"/>
</dbReference>
<proteinExistence type="predicted"/>
<dbReference type="InterPro" id="IPR005467">
    <property type="entry name" value="His_kinase_dom"/>
</dbReference>
<dbReference type="EMBL" id="BFBR01000012">
    <property type="protein sequence ID" value="GBF59320.1"/>
    <property type="molecule type" value="Genomic_DNA"/>
</dbReference>
<reference evidence="12 13" key="1">
    <citation type="journal article" date="2018" name="Genome Announc.">
        <title>Draft Genome Sequence of "Candidatus Phycosocius bacilliformis," an Alphaproteobacterial Ectosymbiont of the Hydrocarbon-Producing Green Alga Botryococcus braunii.</title>
        <authorList>
            <person name="Tanabe Y."/>
            <person name="Yamaguchi H."/>
            <person name="Watanabe M.M."/>
        </authorList>
    </citation>
    <scope>NUCLEOTIDE SEQUENCE [LARGE SCALE GENOMIC DNA]</scope>
    <source>
        <strain evidence="12 13">BOTRYCO-2</strain>
    </source>
</reference>
<accession>A0A2P2EE31</accession>
<keyword evidence="8 10" id="KW-1133">Transmembrane helix</keyword>
<dbReference type="GO" id="GO:0000155">
    <property type="term" value="F:phosphorelay sensor kinase activity"/>
    <property type="evidence" value="ECO:0007669"/>
    <property type="project" value="InterPro"/>
</dbReference>
<dbReference type="GO" id="GO:0005886">
    <property type="term" value="C:plasma membrane"/>
    <property type="evidence" value="ECO:0007669"/>
    <property type="project" value="TreeGrafter"/>
</dbReference>
<evidence type="ECO:0000256" key="2">
    <source>
        <dbReference type="ARBA" id="ARBA00004370"/>
    </source>
</evidence>
<keyword evidence="13" id="KW-1185">Reference proteome</keyword>
<dbReference type="InterPro" id="IPR036097">
    <property type="entry name" value="HisK_dim/P_sf"/>
</dbReference>
<dbReference type="RefSeq" id="WP_108986206.1">
    <property type="nucleotide sequence ID" value="NZ_BFBR01000012.1"/>
</dbReference>
<dbReference type="Proteomes" id="UP000245086">
    <property type="component" value="Unassembled WGS sequence"/>
</dbReference>